<proteinExistence type="predicted"/>
<sequence length="56" mass="6203">FLGPDADKACQYVTGLVSKNPLLVRELNLSGHKLENTRVNQIAALLQDKHCKLDTI</sequence>
<name>A0ABD0NGV7_CIRMR</name>
<dbReference type="Gene3D" id="3.80.10.10">
    <property type="entry name" value="Ribonuclease Inhibitor"/>
    <property type="match status" value="1"/>
</dbReference>
<gene>
    <name evidence="1" type="ORF">M9458_044718</name>
</gene>
<comment type="caution">
    <text evidence="1">The sequence shown here is derived from an EMBL/GenBank/DDBJ whole genome shotgun (WGS) entry which is preliminary data.</text>
</comment>
<accession>A0ABD0NGV7</accession>
<dbReference type="InterPro" id="IPR032675">
    <property type="entry name" value="LRR_dom_sf"/>
</dbReference>
<protein>
    <submittedName>
        <fullName evidence="1">Uncharacterized protein</fullName>
    </submittedName>
</protein>
<evidence type="ECO:0000313" key="1">
    <source>
        <dbReference type="EMBL" id="KAL0160993.1"/>
    </source>
</evidence>
<feature type="non-terminal residue" evidence="1">
    <location>
        <position position="56"/>
    </location>
</feature>
<organism evidence="1 2">
    <name type="scientific">Cirrhinus mrigala</name>
    <name type="common">Mrigala</name>
    <dbReference type="NCBI Taxonomy" id="683832"/>
    <lineage>
        <taxon>Eukaryota</taxon>
        <taxon>Metazoa</taxon>
        <taxon>Chordata</taxon>
        <taxon>Craniata</taxon>
        <taxon>Vertebrata</taxon>
        <taxon>Euteleostomi</taxon>
        <taxon>Actinopterygii</taxon>
        <taxon>Neopterygii</taxon>
        <taxon>Teleostei</taxon>
        <taxon>Ostariophysi</taxon>
        <taxon>Cypriniformes</taxon>
        <taxon>Cyprinidae</taxon>
        <taxon>Labeoninae</taxon>
        <taxon>Labeonini</taxon>
        <taxon>Cirrhinus</taxon>
    </lineage>
</organism>
<dbReference type="Proteomes" id="UP001529510">
    <property type="component" value="Unassembled WGS sequence"/>
</dbReference>
<dbReference type="EMBL" id="JAMKFB020000022">
    <property type="protein sequence ID" value="KAL0160993.1"/>
    <property type="molecule type" value="Genomic_DNA"/>
</dbReference>
<feature type="non-terminal residue" evidence="1">
    <location>
        <position position="1"/>
    </location>
</feature>
<reference evidence="1 2" key="1">
    <citation type="submission" date="2024-05" db="EMBL/GenBank/DDBJ databases">
        <title>Genome sequencing and assembly of Indian major carp, Cirrhinus mrigala (Hamilton, 1822).</title>
        <authorList>
            <person name="Mohindra V."/>
            <person name="Chowdhury L.M."/>
            <person name="Lal K."/>
            <person name="Jena J.K."/>
        </authorList>
    </citation>
    <scope>NUCLEOTIDE SEQUENCE [LARGE SCALE GENOMIC DNA]</scope>
    <source>
        <strain evidence="1">CM1030</strain>
        <tissue evidence="1">Blood</tissue>
    </source>
</reference>
<dbReference type="AlphaFoldDB" id="A0ABD0NGV7"/>
<keyword evidence="2" id="KW-1185">Reference proteome</keyword>
<evidence type="ECO:0000313" key="2">
    <source>
        <dbReference type="Proteomes" id="UP001529510"/>
    </source>
</evidence>